<protein>
    <submittedName>
        <fullName evidence="4">EF-hand domain-containing protein</fullName>
    </submittedName>
</protein>
<dbReference type="SUPFAM" id="SSF47473">
    <property type="entry name" value="EF-hand"/>
    <property type="match status" value="1"/>
</dbReference>
<keyword evidence="2" id="KW-0732">Signal</keyword>
<evidence type="ECO:0000313" key="5">
    <source>
        <dbReference type="Proteomes" id="UP000316801"/>
    </source>
</evidence>
<dbReference type="Proteomes" id="UP000316801">
    <property type="component" value="Unassembled WGS sequence"/>
</dbReference>
<dbReference type="Pfam" id="PF13202">
    <property type="entry name" value="EF-hand_5"/>
    <property type="match status" value="4"/>
</dbReference>
<dbReference type="PROSITE" id="PS00018">
    <property type="entry name" value="EF_HAND_1"/>
    <property type="match status" value="3"/>
</dbReference>
<comment type="caution">
    <text evidence="4">The sequence shown here is derived from an EMBL/GenBank/DDBJ whole genome shotgun (WGS) entry which is preliminary data.</text>
</comment>
<keyword evidence="5" id="KW-1185">Reference proteome</keyword>
<dbReference type="InterPro" id="IPR018247">
    <property type="entry name" value="EF_Hand_1_Ca_BS"/>
</dbReference>
<reference evidence="4 5" key="1">
    <citation type="submission" date="2019-07" db="EMBL/GenBank/DDBJ databases">
        <title>Ln-dependent methylotrophs.</title>
        <authorList>
            <person name="Tani A."/>
        </authorList>
    </citation>
    <scope>NUCLEOTIDE SEQUENCE [LARGE SCALE GENOMIC DNA]</scope>
    <source>
        <strain evidence="4 5">SM12</strain>
    </source>
</reference>
<sequence>MTVKKLVLAALGATFLVGAAAPASFAAPGRPERHGPGPDRGMMEDVMFVRLLKEADTNRDGKISKDELMAWGDKLFAEIDTNKDGVLTPGELRKFQEARMDAWREKHRAEHEGRGHGPHGPDMANGDTPPAPPPGDAPRGPDGKDGPGEMADKDGPRHGPRDEMRHGKRHAMERGMMPMMALVRMIDTDENGQISKAEATEALNKLFDRMDRNKDGLITVDDLPDRPL</sequence>
<gene>
    <name evidence="4" type="ORF">FNA46_02570</name>
</gene>
<feature type="domain" description="EF-hand" evidence="3">
    <location>
        <begin position="43"/>
        <end position="78"/>
    </location>
</feature>
<dbReference type="EMBL" id="VJMG01000007">
    <property type="protein sequence ID" value="TRL42137.1"/>
    <property type="molecule type" value="Genomic_DNA"/>
</dbReference>
<dbReference type="RefSeq" id="WP_142880778.1">
    <property type="nucleotide sequence ID" value="NZ_VJMG01000007.1"/>
</dbReference>
<dbReference type="InterPro" id="IPR011992">
    <property type="entry name" value="EF-hand-dom_pair"/>
</dbReference>
<dbReference type="GO" id="GO:0005509">
    <property type="term" value="F:calcium ion binding"/>
    <property type="evidence" value="ECO:0007669"/>
    <property type="project" value="InterPro"/>
</dbReference>
<evidence type="ECO:0000256" key="1">
    <source>
        <dbReference type="SAM" id="MobiDB-lite"/>
    </source>
</evidence>
<feature type="signal peptide" evidence="2">
    <location>
        <begin position="1"/>
        <end position="26"/>
    </location>
</feature>
<evidence type="ECO:0000313" key="4">
    <source>
        <dbReference type="EMBL" id="TRL42137.1"/>
    </source>
</evidence>
<accession>A0A549TH05</accession>
<feature type="compositionally biased region" description="Basic and acidic residues" evidence="1">
    <location>
        <begin position="139"/>
        <end position="173"/>
    </location>
</feature>
<evidence type="ECO:0000259" key="3">
    <source>
        <dbReference type="PROSITE" id="PS50222"/>
    </source>
</evidence>
<proteinExistence type="predicted"/>
<evidence type="ECO:0000256" key="2">
    <source>
        <dbReference type="SAM" id="SignalP"/>
    </source>
</evidence>
<feature type="domain" description="EF-hand" evidence="3">
    <location>
        <begin position="198"/>
        <end position="228"/>
    </location>
</feature>
<dbReference type="AlphaFoldDB" id="A0A549TH05"/>
<dbReference type="Gene3D" id="1.10.238.10">
    <property type="entry name" value="EF-hand"/>
    <property type="match status" value="2"/>
</dbReference>
<feature type="chain" id="PRO_5021944987" evidence="2">
    <location>
        <begin position="27"/>
        <end position="228"/>
    </location>
</feature>
<feature type="region of interest" description="Disordered" evidence="1">
    <location>
        <begin position="105"/>
        <end position="173"/>
    </location>
</feature>
<organism evidence="4 5">
    <name type="scientific">Rhizobium straminoryzae</name>
    <dbReference type="NCBI Taxonomy" id="1387186"/>
    <lineage>
        <taxon>Bacteria</taxon>
        <taxon>Pseudomonadati</taxon>
        <taxon>Pseudomonadota</taxon>
        <taxon>Alphaproteobacteria</taxon>
        <taxon>Hyphomicrobiales</taxon>
        <taxon>Rhizobiaceae</taxon>
        <taxon>Rhizobium/Agrobacterium group</taxon>
        <taxon>Rhizobium</taxon>
    </lineage>
</organism>
<name>A0A549TH05_9HYPH</name>
<dbReference type="InterPro" id="IPR002048">
    <property type="entry name" value="EF_hand_dom"/>
</dbReference>
<dbReference type="PROSITE" id="PS50222">
    <property type="entry name" value="EF_HAND_2"/>
    <property type="match status" value="2"/>
</dbReference>
<dbReference type="SMART" id="SM00054">
    <property type="entry name" value="EFh"/>
    <property type="match status" value="3"/>
</dbReference>
<feature type="compositionally biased region" description="Basic and acidic residues" evidence="1">
    <location>
        <begin position="105"/>
        <end position="115"/>
    </location>
</feature>